<feature type="region of interest" description="Disordered" evidence="14">
    <location>
        <begin position="480"/>
        <end position="511"/>
    </location>
</feature>
<evidence type="ECO:0000259" key="15">
    <source>
        <dbReference type="PROSITE" id="PS51352"/>
    </source>
</evidence>
<evidence type="ECO:0000256" key="5">
    <source>
        <dbReference type="ARBA" id="ARBA00022729"/>
    </source>
</evidence>
<evidence type="ECO:0000256" key="6">
    <source>
        <dbReference type="ARBA" id="ARBA00022737"/>
    </source>
</evidence>
<dbReference type="OMA" id="CTTHSET"/>
<dbReference type="CDD" id="cd02982">
    <property type="entry name" value="PDI_b'_family"/>
    <property type="match status" value="1"/>
</dbReference>
<protein>
    <recommendedName>
        <fullName evidence="4 13">Protein disulfide-isomerase</fullName>
        <ecNumber evidence="4 13">5.3.4.1</ecNumber>
    </recommendedName>
</protein>
<feature type="domain" description="Thioredoxin" evidence="15">
    <location>
        <begin position="354"/>
        <end position="482"/>
    </location>
</feature>
<evidence type="ECO:0000256" key="8">
    <source>
        <dbReference type="ARBA" id="ARBA00023157"/>
    </source>
</evidence>
<feature type="disulfide bond" description="Redox-active" evidence="11">
    <location>
        <begin position="404"/>
        <end position="407"/>
    </location>
</feature>
<dbReference type="PROSITE" id="PS00194">
    <property type="entry name" value="THIOREDOXIN_1"/>
    <property type="match status" value="2"/>
</dbReference>
<organism evidence="16 17">
    <name type="scientific">Kalanchoe fedtschenkoi</name>
    <name type="common">Lavender scallops</name>
    <name type="synonym">South American air plant</name>
    <dbReference type="NCBI Taxonomy" id="63787"/>
    <lineage>
        <taxon>Eukaryota</taxon>
        <taxon>Viridiplantae</taxon>
        <taxon>Streptophyta</taxon>
        <taxon>Embryophyta</taxon>
        <taxon>Tracheophyta</taxon>
        <taxon>Spermatophyta</taxon>
        <taxon>Magnoliopsida</taxon>
        <taxon>eudicotyledons</taxon>
        <taxon>Gunneridae</taxon>
        <taxon>Pentapetalae</taxon>
        <taxon>Saxifragales</taxon>
        <taxon>Crassulaceae</taxon>
        <taxon>Kalanchoe</taxon>
    </lineage>
</organism>
<dbReference type="PRINTS" id="PR00421">
    <property type="entry name" value="THIOREDOXIN"/>
</dbReference>
<evidence type="ECO:0000313" key="16">
    <source>
        <dbReference type="EnsemblPlants" id="Kaladp0046s0253.1.v1.1"/>
    </source>
</evidence>
<keyword evidence="8 11" id="KW-1015">Disulfide bond</keyword>
<feature type="domain" description="Thioredoxin" evidence="15">
    <location>
        <begin position="10"/>
        <end position="142"/>
    </location>
</feature>
<dbReference type="Pfam" id="PF13848">
    <property type="entry name" value="Thioredoxin_6"/>
    <property type="match status" value="1"/>
</dbReference>
<feature type="signal peptide" evidence="13">
    <location>
        <begin position="1"/>
        <end position="27"/>
    </location>
</feature>
<feature type="compositionally biased region" description="Polar residues" evidence="14">
    <location>
        <begin position="485"/>
        <end position="501"/>
    </location>
</feature>
<dbReference type="InterPro" id="IPR005788">
    <property type="entry name" value="PDI_thioredoxin-like_dom"/>
</dbReference>
<dbReference type="Pfam" id="PF00085">
    <property type="entry name" value="Thioredoxin"/>
    <property type="match status" value="2"/>
</dbReference>
<feature type="compositionally biased region" description="Acidic residues" evidence="14">
    <location>
        <begin position="502"/>
        <end position="511"/>
    </location>
</feature>
<evidence type="ECO:0000256" key="12">
    <source>
        <dbReference type="RuleBase" id="RU004208"/>
    </source>
</evidence>
<dbReference type="GO" id="GO:0003756">
    <property type="term" value="F:protein disulfide isomerase activity"/>
    <property type="evidence" value="ECO:0007669"/>
    <property type="project" value="UniProtKB-EC"/>
</dbReference>
<name>A0A7N0TUS9_KALFE</name>
<dbReference type="GO" id="GO:0005788">
    <property type="term" value="C:endoplasmic reticulum lumen"/>
    <property type="evidence" value="ECO:0007669"/>
    <property type="project" value="UniProtKB-SubCell"/>
</dbReference>
<keyword evidence="9 13" id="KW-0413">Isomerase</keyword>
<dbReference type="GO" id="GO:0006457">
    <property type="term" value="P:protein folding"/>
    <property type="evidence" value="ECO:0007669"/>
    <property type="project" value="TreeGrafter"/>
</dbReference>
<dbReference type="PANTHER" id="PTHR18929">
    <property type="entry name" value="PROTEIN DISULFIDE ISOMERASE"/>
    <property type="match status" value="1"/>
</dbReference>
<dbReference type="FunFam" id="3.40.30.10:FF:000150">
    <property type="entry name" value="Protein disulfide-isomerase"/>
    <property type="match status" value="1"/>
</dbReference>
<dbReference type="Gramene" id="Kaladp0046s0253.1.v1.1">
    <property type="protein sequence ID" value="Kaladp0046s0253.1.v1.1"/>
    <property type="gene ID" value="Kaladp0046s0253.v1.1"/>
</dbReference>
<keyword evidence="10 11" id="KW-0676">Redox-active center</keyword>
<keyword evidence="7" id="KW-0256">Endoplasmic reticulum</keyword>
<evidence type="ECO:0000256" key="14">
    <source>
        <dbReference type="SAM" id="MobiDB-lite"/>
    </source>
</evidence>
<dbReference type="CDD" id="cd02995">
    <property type="entry name" value="PDI_a_PDI_a'_C"/>
    <property type="match status" value="1"/>
</dbReference>
<dbReference type="InterPro" id="IPR013766">
    <property type="entry name" value="Thioredoxin_domain"/>
</dbReference>
<dbReference type="Gene3D" id="3.40.30.10">
    <property type="entry name" value="Glutaredoxin"/>
    <property type="match status" value="4"/>
</dbReference>
<dbReference type="InterPro" id="IPR017937">
    <property type="entry name" value="Thioredoxin_CS"/>
</dbReference>
<evidence type="ECO:0000256" key="2">
    <source>
        <dbReference type="ARBA" id="ARBA00004319"/>
    </source>
</evidence>
<keyword evidence="17" id="KW-1185">Reference proteome</keyword>
<dbReference type="InterPro" id="IPR005792">
    <property type="entry name" value="Prot_disulphide_isomerase"/>
</dbReference>
<dbReference type="NCBIfam" id="TIGR01130">
    <property type="entry name" value="ER_PDI_fam"/>
    <property type="match status" value="1"/>
</dbReference>
<reference evidence="16" key="1">
    <citation type="submission" date="2021-01" db="UniProtKB">
        <authorList>
            <consortium name="EnsemblPlants"/>
        </authorList>
    </citation>
    <scope>IDENTIFICATION</scope>
</reference>
<dbReference type="AlphaFoldDB" id="A0A7N0TUS9"/>
<evidence type="ECO:0000256" key="3">
    <source>
        <dbReference type="ARBA" id="ARBA00006347"/>
    </source>
</evidence>
<dbReference type="GO" id="GO:0034976">
    <property type="term" value="P:response to endoplasmic reticulum stress"/>
    <property type="evidence" value="ECO:0007669"/>
    <property type="project" value="TreeGrafter"/>
</dbReference>
<dbReference type="PANTHER" id="PTHR18929:SF132">
    <property type="entry name" value="PROTEIN DISULFIDE-ISOMERASE A3"/>
    <property type="match status" value="1"/>
</dbReference>
<evidence type="ECO:0000256" key="4">
    <source>
        <dbReference type="ARBA" id="ARBA00012723"/>
    </source>
</evidence>
<evidence type="ECO:0000256" key="7">
    <source>
        <dbReference type="ARBA" id="ARBA00022824"/>
    </source>
</evidence>
<dbReference type="FunFam" id="3.40.30.10:FF:000184">
    <property type="entry name" value="Protein disulfide-isomerase"/>
    <property type="match status" value="1"/>
</dbReference>
<dbReference type="FunFam" id="3.40.30.10:FF:000152">
    <property type="entry name" value="Protein disulfide-isomerase"/>
    <property type="match status" value="1"/>
</dbReference>
<feature type="chain" id="PRO_5029948217" description="Protein disulfide-isomerase" evidence="13">
    <location>
        <begin position="28"/>
        <end position="511"/>
    </location>
</feature>
<comment type="subcellular location">
    <subcellularLocation>
        <location evidence="2">Endoplasmic reticulum lumen</location>
    </subcellularLocation>
</comment>
<evidence type="ECO:0000256" key="1">
    <source>
        <dbReference type="ARBA" id="ARBA00001182"/>
    </source>
</evidence>
<dbReference type="InterPro" id="IPR036249">
    <property type="entry name" value="Thioredoxin-like_sf"/>
</dbReference>
<dbReference type="EC" id="5.3.4.1" evidence="4 13"/>
<evidence type="ECO:0000256" key="13">
    <source>
        <dbReference type="RuleBase" id="RU361130"/>
    </source>
</evidence>
<dbReference type="EnsemblPlants" id="Kaladp0046s0253.1.v1.1">
    <property type="protein sequence ID" value="Kaladp0046s0253.1.v1.1"/>
    <property type="gene ID" value="Kaladp0046s0253.v1.1"/>
</dbReference>
<keyword evidence="5 13" id="KW-0732">Signal</keyword>
<keyword evidence="6" id="KW-0677">Repeat</keyword>
<comment type="catalytic activity">
    <reaction evidence="1 13">
        <text>Catalyzes the rearrangement of -S-S- bonds in proteins.</text>
        <dbReference type="EC" id="5.3.4.1"/>
    </reaction>
</comment>
<dbReference type="CDD" id="cd02961">
    <property type="entry name" value="PDI_a_family"/>
    <property type="match status" value="1"/>
</dbReference>
<evidence type="ECO:0000256" key="10">
    <source>
        <dbReference type="ARBA" id="ARBA00023284"/>
    </source>
</evidence>
<accession>A0A7N0TUS9</accession>
<evidence type="ECO:0000313" key="17">
    <source>
        <dbReference type="Proteomes" id="UP000594263"/>
    </source>
</evidence>
<dbReference type="Proteomes" id="UP000594263">
    <property type="component" value="Unplaced"/>
</dbReference>
<proteinExistence type="inferred from homology"/>
<dbReference type="SUPFAM" id="SSF52833">
    <property type="entry name" value="Thioredoxin-like"/>
    <property type="match status" value="4"/>
</dbReference>
<feature type="disulfide bond" description="Redox-active" evidence="11">
    <location>
        <begin position="59"/>
        <end position="62"/>
    </location>
</feature>
<evidence type="ECO:0000256" key="11">
    <source>
        <dbReference type="PIRSR" id="PIRSR605792-51"/>
    </source>
</evidence>
<evidence type="ECO:0000256" key="9">
    <source>
        <dbReference type="ARBA" id="ARBA00023235"/>
    </source>
</evidence>
<dbReference type="CDD" id="cd02981">
    <property type="entry name" value="PDI_b_family"/>
    <property type="match status" value="1"/>
</dbReference>
<sequence length="511" mass="56470">MPPVISSGSFLLSLAVSAFLILSSASAEKEYVLTLDQSNFTDVVSKHDFIVVEFYAPWCGHCKSLAPEYEKAANTLSSHNPPLVLAKVNAVEESNKALGEKFEIQGFPTIKILRNGGKISQEYKGPRDADGIVAYLIKQLGPASVEIKSADDAKNLIGDKKVAIVGIFPKFEGEEYQNFSTVADILRADYELGHTLDAKLLPHGDSSIKKATFRVFKPFDELVADSQNFDVEALQKFVEESTVPLVTVFDNDQSNHPYLNKYFNSPSDKAMLFVNFTDSLLDSFKSKLHELAAEQKGKGLIFLVGDVDASQNALDYFGVKAEQSPFIIVQTNANEKFLKTHVKPDELSPWLKEYLAGEVKPFIRSQPIPQTNDEPVKVVVTDSLEDFVLKSNKNVLLEFYAPWCGHCKKLAPILDEVATHFEKDPNVVIAKLDATENDVPQKTFAVEGFPTLYFKSSKGKITSYEGDRSKEDIIAFIEKERDDGSSATASISEVPSTSAPSNEEEAVNDEL</sequence>
<dbReference type="NCBIfam" id="TIGR01126">
    <property type="entry name" value="pdi_dom"/>
    <property type="match status" value="2"/>
</dbReference>
<dbReference type="PROSITE" id="PS51352">
    <property type="entry name" value="THIOREDOXIN_2"/>
    <property type="match status" value="2"/>
</dbReference>
<comment type="similarity">
    <text evidence="3 12">Belongs to the protein disulfide isomerase family.</text>
</comment>